<dbReference type="Gene3D" id="3.40.50.1110">
    <property type="entry name" value="SGNH hydrolase"/>
    <property type="match status" value="1"/>
</dbReference>
<dbReference type="EMBL" id="JACOOT010000040">
    <property type="protein sequence ID" value="MBC5652793.1"/>
    <property type="molecule type" value="Genomic_DNA"/>
</dbReference>
<comment type="caution">
    <text evidence="2">The sequence shown here is derived from an EMBL/GenBank/DDBJ whole genome shotgun (WGS) entry which is preliminary data.</text>
</comment>
<evidence type="ECO:0000259" key="1">
    <source>
        <dbReference type="Pfam" id="PF13472"/>
    </source>
</evidence>
<dbReference type="InterPro" id="IPR036514">
    <property type="entry name" value="SGNH_hydro_sf"/>
</dbReference>
<dbReference type="AlphaFoldDB" id="A0A8I0DTD9"/>
<evidence type="ECO:0000313" key="2">
    <source>
        <dbReference type="EMBL" id="MBC5652793.1"/>
    </source>
</evidence>
<dbReference type="Pfam" id="PF13472">
    <property type="entry name" value="Lipase_GDSL_2"/>
    <property type="match status" value="1"/>
</dbReference>
<evidence type="ECO:0000313" key="3">
    <source>
        <dbReference type="Proteomes" id="UP000652847"/>
    </source>
</evidence>
<dbReference type="Proteomes" id="UP000652847">
    <property type="component" value="Unassembled WGS sequence"/>
</dbReference>
<gene>
    <name evidence="2" type="ORF">H8S54_17250</name>
</gene>
<dbReference type="PANTHER" id="PTHR37834:SF2">
    <property type="entry name" value="ESTERASE, SGNH HYDROLASE-TYPE"/>
    <property type="match status" value="1"/>
</dbReference>
<dbReference type="SUPFAM" id="SSF52266">
    <property type="entry name" value="SGNH hydrolase"/>
    <property type="match status" value="1"/>
</dbReference>
<feature type="domain" description="SGNH hydrolase-type esterase" evidence="1">
    <location>
        <begin position="62"/>
        <end position="198"/>
    </location>
</feature>
<dbReference type="Gene3D" id="2.60.120.260">
    <property type="entry name" value="Galactose-binding domain-like"/>
    <property type="match status" value="1"/>
</dbReference>
<reference evidence="2 3" key="1">
    <citation type="submission" date="2020-08" db="EMBL/GenBank/DDBJ databases">
        <title>Genome public.</title>
        <authorList>
            <person name="Liu C."/>
            <person name="Sun Q."/>
        </authorList>
    </citation>
    <scope>NUCLEOTIDE SEQUENCE [LARGE SCALE GENOMIC DNA]</scope>
    <source>
        <strain evidence="2 3">BX17</strain>
    </source>
</reference>
<protein>
    <recommendedName>
        <fullName evidence="1">SGNH hydrolase-type esterase domain-containing protein</fullName>
    </recommendedName>
</protein>
<keyword evidence="3" id="KW-1185">Reference proteome</keyword>
<dbReference type="InterPro" id="IPR013830">
    <property type="entry name" value="SGNH_hydro"/>
</dbReference>
<dbReference type="InterPro" id="IPR052762">
    <property type="entry name" value="PCW_deacetylase/CE"/>
</dbReference>
<name>A0A8I0DTD9_9FIRM</name>
<sequence length="238" mass="27356">MNVRATEICLFRNMEGDKVRNVKFLRDTPAFPTDEKTLLQVLSVETDGEFFPLEEPKLRMEVIGDSITSGEGCSGAEREMTWNSFCFNAVDHYAYMAAKELGAVYHCISQSSWGVFCSWEGNEQQAIPLYYEQVCGLLNGERNKELGALEKWDFQKFQPDVVVVNLGTNDGSGTRDMEKVEKAVIDFLRKIRACNPESIRDICLTKRQRRYWQKKSGRFLAAARMFLLNEQKIMVNYL</sequence>
<dbReference type="PANTHER" id="PTHR37834">
    <property type="entry name" value="GDSL-LIKE LIPASE/ACYLHYDROLASE DOMAIN PROTEIN (AFU_ORTHOLOGUE AFUA_2G00620)"/>
    <property type="match status" value="1"/>
</dbReference>
<accession>A0A8I0DTD9</accession>
<dbReference type="RefSeq" id="WP_173765099.1">
    <property type="nucleotide sequence ID" value="NZ_JACOOT010000040.1"/>
</dbReference>
<organism evidence="2 3">
    <name type="scientific">Blautia segnis</name>
    <dbReference type="NCBI Taxonomy" id="2763030"/>
    <lineage>
        <taxon>Bacteria</taxon>
        <taxon>Bacillati</taxon>
        <taxon>Bacillota</taxon>
        <taxon>Clostridia</taxon>
        <taxon>Lachnospirales</taxon>
        <taxon>Lachnospiraceae</taxon>
        <taxon>Blautia</taxon>
    </lineage>
</organism>
<proteinExistence type="predicted"/>